<gene>
    <name evidence="1" type="ORF">LCGC14_2533250</name>
</gene>
<accession>A0A0F9D4H1</accession>
<name>A0A0F9D4H1_9ZZZZ</name>
<sequence>VGVSTTRWRILNAVSIATVAASVVFGGGASRFPGGT</sequence>
<comment type="caution">
    <text evidence="1">The sequence shown here is derived from an EMBL/GenBank/DDBJ whole genome shotgun (WGS) entry which is preliminary data.</text>
</comment>
<reference evidence="1" key="1">
    <citation type="journal article" date="2015" name="Nature">
        <title>Complex archaea that bridge the gap between prokaryotes and eukaryotes.</title>
        <authorList>
            <person name="Spang A."/>
            <person name="Saw J.H."/>
            <person name="Jorgensen S.L."/>
            <person name="Zaremba-Niedzwiedzka K."/>
            <person name="Martijn J."/>
            <person name="Lind A.E."/>
            <person name="van Eijk R."/>
            <person name="Schleper C."/>
            <person name="Guy L."/>
            <person name="Ettema T.J."/>
        </authorList>
    </citation>
    <scope>NUCLEOTIDE SEQUENCE</scope>
</reference>
<feature type="non-terminal residue" evidence="1">
    <location>
        <position position="1"/>
    </location>
</feature>
<protein>
    <submittedName>
        <fullName evidence="1">Uncharacterized protein</fullName>
    </submittedName>
</protein>
<dbReference type="AlphaFoldDB" id="A0A0F9D4H1"/>
<evidence type="ECO:0000313" key="1">
    <source>
        <dbReference type="EMBL" id="KKL12691.1"/>
    </source>
</evidence>
<proteinExistence type="predicted"/>
<dbReference type="EMBL" id="LAZR01041159">
    <property type="protein sequence ID" value="KKL12691.1"/>
    <property type="molecule type" value="Genomic_DNA"/>
</dbReference>
<organism evidence="1">
    <name type="scientific">marine sediment metagenome</name>
    <dbReference type="NCBI Taxonomy" id="412755"/>
    <lineage>
        <taxon>unclassified sequences</taxon>
        <taxon>metagenomes</taxon>
        <taxon>ecological metagenomes</taxon>
    </lineage>
</organism>